<dbReference type="AlphaFoldDB" id="A0A6J4SML2"/>
<name>A0A6J4SML2_9ACTN</name>
<reference evidence="2" key="1">
    <citation type="submission" date="2020-02" db="EMBL/GenBank/DDBJ databases">
        <authorList>
            <person name="Meier V. D."/>
        </authorList>
    </citation>
    <scope>NUCLEOTIDE SEQUENCE</scope>
    <source>
        <strain evidence="2">AVDCRST_MAG67</strain>
    </source>
</reference>
<gene>
    <name evidence="2" type="ORF">AVDCRST_MAG67-1955</name>
</gene>
<sequence length="60" mass="6656">MAADKPLQPPGPGRSTSKAAFDQLTKKIAERNELAHKAAKKLREKKDSKTLAAKRRRDLS</sequence>
<accession>A0A6J4SML2</accession>
<protein>
    <submittedName>
        <fullName evidence="2">Uncharacterized protein</fullName>
    </submittedName>
</protein>
<feature type="region of interest" description="Disordered" evidence="1">
    <location>
        <begin position="38"/>
        <end position="60"/>
    </location>
</feature>
<evidence type="ECO:0000256" key="1">
    <source>
        <dbReference type="SAM" id="MobiDB-lite"/>
    </source>
</evidence>
<organism evidence="2">
    <name type="scientific">uncultured Solirubrobacteraceae bacterium</name>
    <dbReference type="NCBI Taxonomy" id="1162706"/>
    <lineage>
        <taxon>Bacteria</taxon>
        <taxon>Bacillati</taxon>
        <taxon>Actinomycetota</taxon>
        <taxon>Thermoleophilia</taxon>
        <taxon>Solirubrobacterales</taxon>
        <taxon>Solirubrobacteraceae</taxon>
        <taxon>environmental samples</taxon>
    </lineage>
</organism>
<dbReference type="EMBL" id="CADCVQ010000081">
    <property type="protein sequence ID" value="CAA9500631.1"/>
    <property type="molecule type" value="Genomic_DNA"/>
</dbReference>
<evidence type="ECO:0000313" key="2">
    <source>
        <dbReference type="EMBL" id="CAA9500631.1"/>
    </source>
</evidence>
<proteinExistence type="predicted"/>